<protein>
    <recommendedName>
        <fullName evidence="4">SH3 domain-containing protein</fullName>
    </recommendedName>
</protein>
<dbReference type="PROSITE" id="PS50002">
    <property type="entry name" value="SH3"/>
    <property type="match status" value="2"/>
</dbReference>
<dbReference type="InterPro" id="IPR036028">
    <property type="entry name" value="SH3-like_dom_sf"/>
</dbReference>
<dbReference type="STRING" id="1077348.A0A2G8RMW2"/>
<dbReference type="InterPro" id="IPR035459">
    <property type="entry name" value="Bzz1_SH3_1"/>
</dbReference>
<sequence length="220" mass="23237">MRVLQDCTGTRHGGRGHQHSDSLSASVSRTSSVLSRSDSSISSLQAVTPTPSSFAPSPSTHAAEERGPVARVLFDFTPTSPFELAVSAESTVHVLEEDDGSGWVKVADDSGGKGLVPASYIEFHEPGGAQTQTQAQAQARSTTPSLSRPRATATANADYVRGIYAYQAQGPDEIDVQDGGLIQLTEGPNGGRRYGEGWWEGIDASGKQGIFPSNYVEDVQ</sequence>
<comment type="caution">
    <text evidence="5">The sequence shown here is derived from an EMBL/GenBank/DDBJ whole genome shotgun (WGS) entry which is preliminary data.</text>
</comment>
<name>A0A2G8RMW2_9APHY</name>
<evidence type="ECO:0000256" key="1">
    <source>
        <dbReference type="ARBA" id="ARBA00022443"/>
    </source>
</evidence>
<dbReference type="AlphaFoldDB" id="A0A2G8RMW2"/>
<evidence type="ECO:0000259" key="4">
    <source>
        <dbReference type="PROSITE" id="PS50002"/>
    </source>
</evidence>
<feature type="domain" description="SH3" evidence="4">
    <location>
        <begin position="65"/>
        <end position="126"/>
    </location>
</feature>
<feature type="compositionally biased region" description="Low complexity" evidence="3">
    <location>
        <begin position="21"/>
        <end position="61"/>
    </location>
</feature>
<evidence type="ECO:0000256" key="2">
    <source>
        <dbReference type="PROSITE-ProRule" id="PRU00192"/>
    </source>
</evidence>
<evidence type="ECO:0000256" key="3">
    <source>
        <dbReference type="SAM" id="MobiDB-lite"/>
    </source>
</evidence>
<dbReference type="PANTHER" id="PTHR15735">
    <property type="entry name" value="FCH AND DOUBLE SH3 DOMAINS PROTEIN"/>
    <property type="match status" value="1"/>
</dbReference>
<dbReference type="InterPro" id="IPR001452">
    <property type="entry name" value="SH3_domain"/>
</dbReference>
<dbReference type="PRINTS" id="PR00452">
    <property type="entry name" value="SH3DOMAIN"/>
</dbReference>
<proteinExistence type="predicted"/>
<reference evidence="5 6" key="1">
    <citation type="journal article" date="2015" name="Sci. Rep.">
        <title>Chromosome-level genome map provides insights into diverse defense mechanisms in the medicinal fungus Ganoderma sinense.</title>
        <authorList>
            <person name="Zhu Y."/>
            <person name="Xu J."/>
            <person name="Sun C."/>
            <person name="Zhou S."/>
            <person name="Xu H."/>
            <person name="Nelson D.R."/>
            <person name="Qian J."/>
            <person name="Song J."/>
            <person name="Luo H."/>
            <person name="Xiang L."/>
            <person name="Li Y."/>
            <person name="Xu Z."/>
            <person name="Ji A."/>
            <person name="Wang L."/>
            <person name="Lu S."/>
            <person name="Hayward A."/>
            <person name="Sun W."/>
            <person name="Li X."/>
            <person name="Schwartz D.C."/>
            <person name="Wang Y."/>
            <person name="Chen S."/>
        </authorList>
    </citation>
    <scope>NUCLEOTIDE SEQUENCE [LARGE SCALE GENOMIC DNA]</scope>
    <source>
        <strain evidence="5 6">ZZ0214-1</strain>
    </source>
</reference>
<gene>
    <name evidence="5" type="ORF">GSI_15544</name>
</gene>
<evidence type="ECO:0000313" key="6">
    <source>
        <dbReference type="Proteomes" id="UP000230002"/>
    </source>
</evidence>
<feature type="region of interest" description="Disordered" evidence="3">
    <location>
        <begin position="1"/>
        <end position="63"/>
    </location>
</feature>
<dbReference type="Pfam" id="PF14604">
    <property type="entry name" value="SH3_9"/>
    <property type="match status" value="2"/>
</dbReference>
<accession>A0A2G8RMW2</accession>
<evidence type="ECO:0000313" key="5">
    <source>
        <dbReference type="EMBL" id="PIL22849.1"/>
    </source>
</evidence>
<dbReference type="EMBL" id="AYKW01000069">
    <property type="protein sequence ID" value="PIL22849.1"/>
    <property type="molecule type" value="Genomic_DNA"/>
</dbReference>
<dbReference type="CDD" id="cd11912">
    <property type="entry name" value="SH3_Bzz1_1"/>
    <property type="match status" value="1"/>
</dbReference>
<keyword evidence="6" id="KW-1185">Reference proteome</keyword>
<dbReference type="PANTHER" id="PTHR15735:SF21">
    <property type="entry name" value="PROTEIN NERVOUS WRECK"/>
    <property type="match status" value="1"/>
</dbReference>
<dbReference type="OrthoDB" id="8783038at2759"/>
<feature type="region of interest" description="Disordered" evidence="3">
    <location>
        <begin position="128"/>
        <end position="151"/>
    </location>
</feature>
<dbReference type="SUPFAM" id="SSF50044">
    <property type="entry name" value="SH3-domain"/>
    <property type="match status" value="2"/>
</dbReference>
<keyword evidence="1 2" id="KW-0728">SH3 domain</keyword>
<dbReference type="Gene3D" id="2.30.30.40">
    <property type="entry name" value="SH3 Domains"/>
    <property type="match status" value="2"/>
</dbReference>
<dbReference type="Proteomes" id="UP000230002">
    <property type="component" value="Unassembled WGS sequence"/>
</dbReference>
<feature type="compositionally biased region" description="Low complexity" evidence="3">
    <location>
        <begin position="129"/>
        <end position="139"/>
    </location>
</feature>
<dbReference type="GO" id="GO:0030833">
    <property type="term" value="P:regulation of actin filament polymerization"/>
    <property type="evidence" value="ECO:0007669"/>
    <property type="project" value="TreeGrafter"/>
</dbReference>
<dbReference type="SMART" id="SM00326">
    <property type="entry name" value="SH3"/>
    <property type="match status" value="2"/>
</dbReference>
<feature type="domain" description="SH3" evidence="4">
    <location>
        <begin position="155"/>
        <end position="220"/>
    </location>
</feature>
<organism evidence="5 6">
    <name type="scientific">Ganoderma sinense ZZ0214-1</name>
    <dbReference type="NCBI Taxonomy" id="1077348"/>
    <lineage>
        <taxon>Eukaryota</taxon>
        <taxon>Fungi</taxon>
        <taxon>Dikarya</taxon>
        <taxon>Basidiomycota</taxon>
        <taxon>Agaricomycotina</taxon>
        <taxon>Agaricomycetes</taxon>
        <taxon>Polyporales</taxon>
        <taxon>Polyporaceae</taxon>
        <taxon>Ganoderma</taxon>
    </lineage>
</organism>